<reference evidence="2 3" key="1">
    <citation type="submission" date="2020-08" db="EMBL/GenBank/DDBJ databases">
        <title>Genome public.</title>
        <authorList>
            <person name="Liu C."/>
            <person name="Sun Q."/>
        </authorList>
    </citation>
    <scope>NUCLEOTIDE SEQUENCE [LARGE SCALE GENOMIC DNA]</scope>
    <source>
        <strain evidence="2 3">NSJ-37</strain>
    </source>
</reference>
<sequence length="69" mass="7812">MKAHKYWSIGAVITMAGTFYTGYKGLNTGHKYFAFGSLICMIMAVFTGHKMISGNKRTRKQTEDKEVEE</sequence>
<organism evidence="2 3">
    <name type="scientific">Jutongia huaianensis</name>
    <dbReference type="NCBI Taxonomy" id="2763668"/>
    <lineage>
        <taxon>Bacteria</taxon>
        <taxon>Bacillati</taxon>
        <taxon>Bacillota</taxon>
        <taxon>Clostridia</taxon>
        <taxon>Lachnospirales</taxon>
        <taxon>Lachnospiraceae</taxon>
        <taxon>Jutongia</taxon>
    </lineage>
</organism>
<feature type="transmembrane region" description="Helical" evidence="1">
    <location>
        <begin position="7"/>
        <end position="26"/>
    </location>
</feature>
<accession>A0ABR7N6E6</accession>
<keyword evidence="3" id="KW-1185">Reference proteome</keyword>
<dbReference type="EMBL" id="JACRSX010000026">
    <property type="protein sequence ID" value="MBC8563543.1"/>
    <property type="molecule type" value="Genomic_DNA"/>
</dbReference>
<feature type="transmembrane region" description="Helical" evidence="1">
    <location>
        <begin position="32"/>
        <end position="52"/>
    </location>
</feature>
<protein>
    <submittedName>
        <fullName evidence="2">Uncharacterized protein</fullName>
    </submittedName>
</protein>
<name>A0ABR7N6E6_9FIRM</name>
<comment type="caution">
    <text evidence="2">The sequence shown here is derived from an EMBL/GenBank/DDBJ whole genome shotgun (WGS) entry which is preliminary data.</text>
</comment>
<keyword evidence="1" id="KW-1133">Transmembrane helix</keyword>
<evidence type="ECO:0000256" key="1">
    <source>
        <dbReference type="SAM" id="Phobius"/>
    </source>
</evidence>
<dbReference type="RefSeq" id="WP_249298562.1">
    <property type="nucleotide sequence ID" value="NZ_JACRSX010000026.1"/>
</dbReference>
<dbReference type="InterPro" id="IPR046191">
    <property type="entry name" value="DUF6219"/>
</dbReference>
<dbReference type="Proteomes" id="UP000606193">
    <property type="component" value="Unassembled WGS sequence"/>
</dbReference>
<proteinExistence type="predicted"/>
<gene>
    <name evidence="2" type="ORF">H8704_13080</name>
</gene>
<dbReference type="Pfam" id="PF19727">
    <property type="entry name" value="DUF6219"/>
    <property type="match status" value="1"/>
</dbReference>
<keyword evidence="1" id="KW-0812">Transmembrane</keyword>
<evidence type="ECO:0000313" key="3">
    <source>
        <dbReference type="Proteomes" id="UP000606193"/>
    </source>
</evidence>
<keyword evidence="1" id="KW-0472">Membrane</keyword>
<evidence type="ECO:0000313" key="2">
    <source>
        <dbReference type="EMBL" id="MBC8563543.1"/>
    </source>
</evidence>